<accession>A0ABV6AUL4</accession>
<gene>
    <name evidence="2" type="ORF">ACFFLM_04290</name>
</gene>
<evidence type="ECO:0000256" key="1">
    <source>
        <dbReference type="SAM" id="Coils"/>
    </source>
</evidence>
<dbReference type="EMBL" id="JBHLYR010000013">
    <property type="protein sequence ID" value="MFB9991201.1"/>
    <property type="molecule type" value="Genomic_DNA"/>
</dbReference>
<reference evidence="2 3" key="1">
    <citation type="submission" date="2024-09" db="EMBL/GenBank/DDBJ databases">
        <authorList>
            <person name="Sun Q."/>
            <person name="Mori K."/>
        </authorList>
    </citation>
    <scope>NUCLEOTIDE SEQUENCE [LARGE SCALE GENOMIC DNA]</scope>
    <source>
        <strain evidence="2 3">JCM 13503</strain>
    </source>
</reference>
<proteinExistence type="predicted"/>
<feature type="coiled-coil region" evidence="1">
    <location>
        <begin position="2"/>
        <end position="29"/>
    </location>
</feature>
<evidence type="ECO:0000313" key="3">
    <source>
        <dbReference type="Proteomes" id="UP001589733"/>
    </source>
</evidence>
<keyword evidence="3" id="KW-1185">Reference proteome</keyword>
<comment type="caution">
    <text evidence="2">The sequence shown here is derived from an EMBL/GenBank/DDBJ whole genome shotgun (WGS) entry which is preliminary data.</text>
</comment>
<evidence type="ECO:0000313" key="2">
    <source>
        <dbReference type="EMBL" id="MFB9991201.1"/>
    </source>
</evidence>
<dbReference type="Proteomes" id="UP001589733">
    <property type="component" value="Unassembled WGS sequence"/>
</dbReference>
<protein>
    <submittedName>
        <fullName evidence="2">Uncharacterized protein</fullName>
    </submittedName>
</protein>
<name>A0ABV6AUL4_9DEIO</name>
<keyword evidence="1" id="KW-0175">Coiled coil</keyword>
<sequence>MNKATARKLQKHLEKVAKLQEAMWELLGEEDGEDGVEEEIRLSLSMIRNCIETANQEITQGVAL</sequence>
<dbReference type="RefSeq" id="WP_380005892.1">
    <property type="nucleotide sequence ID" value="NZ_JBHLYR010000013.1"/>
</dbReference>
<organism evidence="2 3">
    <name type="scientific">Deinococcus oregonensis</name>
    <dbReference type="NCBI Taxonomy" id="1805970"/>
    <lineage>
        <taxon>Bacteria</taxon>
        <taxon>Thermotogati</taxon>
        <taxon>Deinococcota</taxon>
        <taxon>Deinococci</taxon>
        <taxon>Deinococcales</taxon>
        <taxon>Deinococcaceae</taxon>
        <taxon>Deinococcus</taxon>
    </lineage>
</organism>